<name>A0A1H5AIA8_9ACTN</name>
<evidence type="ECO:0000256" key="1">
    <source>
        <dbReference type="SAM" id="MobiDB-lite"/>
    </source>
</evidence>
<keyword evidence="2" id="KW-0472">Membrane</keyword>
<feature type="region of interest" description="Disordered" evidence="1">
    <location>
        <begin position="315"/>
        <end position="337"/>
    </location>
</feature>
<dbReference type="Proteomes" id="UP000198742">
    <property type="component" value="Unassembled WGS sequence"/>
</dbReference>
<organism evidence="3 4">
    <name type="scientific">Nocardioides exalbidus</name>
    <dbReference type="NCBI Taxonomy" id="402596"/>
    <lineage>
        <taxon>Bacteria</taxon>
        <taxon>Bacillati</taxon>
        <taxon>Actinomycetota</taxon>
        <taxon>Actinomycetes</taxon>
        <taxon>Propionibacteriales</taxon>
        <taxon>Nocardioidaceae</taxon>
        <taxon>Nocardioides</taxon>
    </lineage>
</organism>
<accession>A0A1H5AIA8</accession>
<feature type="transmembrane region" description="Helical" evidence="2">
    <location>
        <begin position="103"/>
        <end position="128"/>
    </location>
</feature>
<feature type="transmembrane region" description="Helical" evidence="2">
    <location>
        <begin position="230"/>
        <end position="249"/>
    </location>
</feature>
<dbReference type="AlphaFoldDB" id="A0A1H5AIA8"/>
<protein>
    <submittedName>
        <fullName evidence="3">Uncharacterized protein</fullName>
    </submittedName>
</protein>
<feature type="transmembrane region" description="Helical" evidence="2">
    <location>
        <begin position="28"/>
        <end position="48"/>
    </location>
</feature>
<dbReference type="STRING" id="402596.SAMN04489844_4380"/>
<feature type="transmembrane region" description="Helical" evidence="2">
    <location>
        <begin position="60"/>
        <end position="83"/>
    </location>
</feature>
<evidence type="ECO:0000313" key="4">
    <source>
        <dbReference type="Proteomes" id="UP000198742"/>
    </source>
</evidence>
<keyword evidence="2" id="KW-0812">Transmembrane</keyword>
<gene>
    <name evidence="3" type="ORF">SAMN04489844_4380</name>
</gene>
<sequence length="337" mass="33621">MAIVGLLVLAPLCAELLSAYLAVAGDVATSAFLVLFLGPLYGGAALLIREVAVRTGRGWTGVVLMAAAFGVAMTALIDLSLWTTDRTDVAGWSDIVGAARVQGVSAFALASWVGGHVALSIGAPLLLVDAGVPAVRGRPVLGRLGIGITLLAALAVAAAVHLDPERSGILHTSLPRYALAAAAVLALVATALSPFGRPRPLVDGRRAGRPWQVFLAGVVLTALLDLAPPGWVGVTCIVVAAVLAVALVGRSVRSPGWTRRHAVALALGVVLERTAVGALAPPAPGVPAGAVVAQAVVLALLLLVVGGWAWRGAGRPAAGAAGPGAGSAPAVVEGGRR</sequence>
<keyword evidence="4" id="KW-1185">Reference proteome</keyword>
<dbReference type="EMBL" id="FNRT01000002">
    <property type="protein sequence ID" value="SED42146.1"/>
    <property type="molecule type" value="Genomic_DNA"/>
</dbReference>
<feature type="transmembrane region" description="Helical" evidence="2">
    <location>
        <begin position="174"/>
        <end position="195"/>
    </location>
</feature>
<feature type="transmembrane region" description="Helical" evidence="2">
    <location>
        <begin position="140"/>
        <end position="162"/>
    </location>
</feature>
<feature type="transmembrane region" description="Helical" evidence="2">
    <location>
        <begin position="207"/>
        <end position="224"/>
    </location>
</feature>
<evidence type="ECO:0000313" key="3">
    <source>
        <dbReference type="EMBL" id="SED42146.1"/>
    </source>
</evidence>
<proteinExistence type="predicted"/>
<feature type="transmembrane region" description="Helical" evidence="2">
    <location>
        <begin position="286"/>
        <end position="310"/>
    </location>
</feature>
<keyword evidence="2" id="KW-1133">Transmembrane helix</keyword>
<reference evidence="4" key="1">
    <citation type="submission" date="2016-10" db="EMBL/GenBank/DDBJ databases">
        <authorList>
            <person name="Varghese N."/>
            <person name="Submissions S."/>
        </authorList>
    </citation>
    <scope>NUCLEOTIDE SEQUENCE [LARGE SCALE GENOMIC DNA]</scope>
    <source>
        <strain evidence="4">DSM 22017</strain>
    </source>
</reference>
<evidence type="ECO:0000256" key="2">
    <source>
        <dbReference type="SAM" id="Phobius"/>
    </source>
</evidence>
<feature type="transmembrane region" description="Helical" evidence="2">
    <location>
        <begin position="261"/>
        <end position="280"/>
    </location>
</feature>